<dbReference type="EMBL" id="JAPDNS010000001">
    <property type="protein sequence ID" value="MCW3484373.1"/>
    <property type="molecule type" value="Genomic_DNA"/>
</dbReference>
<evidence type="ECO:0000313" key="3">
    <source>
        <dbReference type="EMBL" id="MCW3484373.1"/>
    </source>
</evidence>
<name>A0ABT3IK95_9BACT</name>
<keyword evidence="1 3" id="KW-0378">Hydrolase</keyword>
<dbReference type="Gene3D" id="3.40.50.850">
    <property type="entry name" value="Isochorismatase-like"/>
    <property type="match status" value="1"/>
</dbReference>
<dbReference type="InterPro" id="IPR036380">
    <property type="entry name" value="Isochorismatase-like_sf"/>
</dbReference>
<evidence type="ECO:0000256" key="1">
    <source>
        <dbReference type="ARBA" id="ARBA00022801"/>
    </source>
</evidence>
<dbReference type="Proteomes" id="UP001207742">
    <property type="component" value="Unassembled WGS sequence"/>
</dbReference>
<accession>A0ABT3IK95</accession>
<protein>
    <submittedName>
        <fullName evidence="3">Cysteine hydrolase</fullName>
    </submittedName>
</protein>
<proteinExistence type="predicted"/>
<organism evidence="3 4">
    <name type="scientific">Chitinophaga nivalis</name>
    <dbReference type="NCBI Taxonomy" id="2991709"/>
    <lineage>
        <taxon>Bacteria</taxon>
        <taxon>Pseudomonadati</taxon>
        <taxon>Bacteroidota</taxon>
        <taxon>Chitinophagia</taxon>
        <taxon>Chitinophagales</taxon>
        <taxon>Chitinophagaceae</taxon>
        <taxon>Chitinophaga</taxon>
    </lineage>
</organism>
<reference evidence="3 4" key="1">
    <citation type="submission" date="2022-10" db="EMBL/GenBank/DDBJ databases">
        <title>Chitinophaga nivalis PC15 sp. nov., isolated from Pyeongchang county, South Korea.</title>
        <authorList>
            <person name="Trinh H.N."/>
        </authorList>
    </citation>
    <scope>NUCLEOTIDE SEQUENCE [LARGE SCALE GENOMIC DNA]</scope>
    <source>
        <strain evidence="3 4">PC14</strain>
    </source>
</reference>
<dbReference type="RefSeq" id="WP_264729952.1">
    <property type="nucleotide sequence ID" value="NZ_JAPDNR010000001.1"/>
</dbReference>
<dbReference type="CDD" id="cd01014">
    <property type="entry name" value="nicotinamidase_related"/>
    <property type="match status" value="1"/>
</dbReference>
<sequence>MKTALLIIDVQNDYFEGGAHTLVNAAQAGQQVQQVLQTARKQQLPVVHIQHLAVNEGADFFLPNTTGAHIHACANPLPGETVITKNYPNSFRATTLLAHLQEHHITHLVICGMMTDVCVDATVRAAMDLGFTTTVIGDACATRNRELYGQTINADTIHQAYLAGMTALGGLYAQVIPAATFMA</sequence>
<evidence type="ECO:0000259" key="2">
    <source>
        <dbReference type="Pfam" id="PF00857"/>
    </source>
</evidence>
<evidence type="ECO:0000313" key="4">
    <source>
        <dbReference type="Proteomes" id="UP001207742"/>
    </source>
</evidence>
<gene>
    <name evidence="3" type="ORF">OL497_10740</name>
</gene>
<dbReference type="PANTHER" id="PTHR43540">
    <property type="entry name" value="PEROXYUREIDOACRYLATE/UREIDOACRYLATE AMIDOHYDROLASE-RELATED"/>
    <property type="match status" value="1"/>
</dbReference>
<dbReference type="GO" id="GO:0016787">
    <property type="term" value="F:hydrolase activity"/>
    <property type="evidence" value="ECO:0007669"/>
    <property type="project" value="UniProtKB-KW"/>
</dbReference>
<dbReference type="InterPro" id="IPR000868">
    <property type="entry name" value="Isochorismatase-like_dom"/>
</dbReference>
<keyword evidence="4" id="KW-1185">Reference proteome</keyword>
<comment type="caution">
    <text evidence="3">The sequence shown here is derived from an EMBL/GenBank/DDBJ whole genome shotgun (WGS) entry which is preliminary data.</text>
</comment>
<dbReference type="PANTHER" id="PTHR43540:SF1">
    <property type="entry name" value="ISOCHORISMATASE HYDROLASE"/>
    <property type="match status" value="1"/>
</dbReference>
<feature type="domain" description="Isochorismatase-like" evidence="2">
    <location>
        <begin position="3"/>
        <end position="153"/>
    </location>
</feature>
<dbReference type="InterPro" id="IPR050272">
    <property type="entry name" value="Isochorismatase-like_hydrls"/>
</dbReference>
<dbReference type="Pfam" id="PF00857">
    <property type="entry name" value="Isochorismatase"/>
    <property type="match status" value="1"/>
</dbReference>
<dbReference type="SUPFAM" id="SSF52499">
    <property type="entry name" value="Isochorismatase-like hydrolases"/>
    <property type="match status" value="1"/>
</dbReference>